<feature type="compositionally biased region" description="Low complexity" evidence="3">
    <location>
        <begin position="821"/>
        <end position="837"/>
    </location>
</feature>
<comment type="caution">
    <text evidence="2">Lacks conserved residue(s) required for the propagation of feature annotation.</text>
</comment>
<dbReference type="Proteomes" id="UP000695022">
    <property type="component" value="Unplaced"/>
</dbReference>
<name>A0ABM1E6T0_PRICU</name>
<keyword evidence="4" id="KW-0472">Membrane</keyword>
<dbReference type="InterPro" id="IPR000859">
    <property type="entry name" value="CUB_dom"/>
</dbReference>
<sequence length="1033" mass="112977">MTLNDLKLADVYGPPRPSSDMNATQYKRQRTRTHVVCPATSEVCRLPQGRLPSEVSSKLLEFGENKSLARVNLPLGVQRALVTFDCSLVSHAGQYLFRLYEDADTMSAESAPMRAQWPRIDLELPAKHAANTADVTLKIEAYGAPCTPADRKQRNWLELIYRSDADDGGGGGGNQSQAEEKVIAREEFPPFWRLTVAEWILKCSMMEVAGTYGVVYRSSASDDVIARSRDMRVGWSDAYAVTVNRTSIAPCRGHVVVGYGRPACVGDRDVVRLYAQSTENVASLVKPVTLLYVSERRVRDDRSQVTFSCRMFTRNNFAYCFKYVSISSSDAVTEQCSMCLSTLPVLEPVVDGAWSAWSGWGDCTAPCGDGVQNRYRICDDPRPLNGGQFCPGAPVETKHCRLMDCQVAVTPDPLAKYSNEGNCTCGCALNKTRGAGYISSSQKRCAGHNVWIIQGPRGSRVNLTFALFDLNSRSETLRVRDGVDRQASLLLMQSGALVPPPLQTSANGAMLEFKTPLRDPLGLSETGSGFAVEYRIVLGESIVTDAEREQWYENIISVVGISVCAATIVIVVGLVLVHVHKRRRLHRKQLLLYKDGTTNTTPRFTPLSQRSSDDAADAKRECLYVFREGRAGRGGSIPGERLDDSPSRRSPPSIPSPYQYNASPEDYLHDINVFKAKAAREAYKWQKKQQQQQQSPRHADADSPNFDFRNGKHAGKDRHSKQKLLLPDETEVAADVHDDVMQQSIEQNWEVPPPYDPAEGSAPARERRPRPTSLLRDGGYVATAVGKPDSDRKRGTSSSTLQDDARRPESTPTHSSKTSLQSKYSGSSRGQQQQQASPERRRRHASGAQLSPSREENIPLSGRPTPTRSLAATTPSDAGGFDIGMEWDIEYDYGMQYVPGSYFNMSSEFINYAGSGAGGDMETSFDWNMPESEALKVVTPKQTTPTTPTNSTLTATLLASSASARTPLSVVADAPDVDDATRGNQKAGDVGSGAAGVPTDVKSKVLNAQQNDLSKTPPPGSASPKLSAINLTT</sequence>
<proteinExistence type="predicted"/>
<feature type="compositionally biased region" description="Basic residues" evidence="3">
    <location>
        <begin position="711"/>
        <end position="722"/>
    </location>
</feature>
<evidence type="ECO:0000259" key="5">
    <source>
        <dbReference type="PROSITE" id="PS01180"/>
    </source>
</evidence>
<evidence type="ECO:0000313" key="7">
    <source>
        <dbReference type="RefSeq" id="XP_014667901.1"/>
    </source>
</evidence>
<keyword evidence="6" id="KW-1185">Reference proteome</keyword>
<gene>
    <name evidence="7" type="primary">LOC106809351</name>
</gene>
<dbReference type="SUPFAM" id="SSF82895">
    <property type="entry name" value="TSP-1 type 1 repeat"/>
    <property type="match status" value="1"/>
</dbReference>
<feature type="compositionally biased region" description="Polar residues" evidence="3">
    <location>
        <begin position="810"/>
        <end position="820"/>
    </location>
</feature>
<feature type="region of interest" description="Disordered" evidence="3">
    <location>
        <begin position="973"/>
        <end position="1033"/>
    </location>
</feature>
<protein>
    <submittedName>
        <fullName evidence="7">Uncharacterized protein LOC106809351</fullName>
    </submittedName>
</protein>
<feature type="region of interest" description="Disordered" evidence="3">
    <location>
        <begin position="634"/>
        <end position="663"/>
    </location>
</feature>
<feature type="transmembrane region" description="Helical" evidence="4">
    <location>
        <begin position="555"/>
        <end position="579"/>
    </location>
</feature>
<feature type="compositionally biased region" description="Polar residues" evidence="3">
    <location>
        <begin position="864"/>
        <end position="876"/>
    </location>
</feature>
<organism evidence="6 7">
    <name type="scientific">Priapulus caudatus</name>
    <name type="common">Priapulid worm</name>
    <dbReference type="NCBI Taxonomy" id="37621"/>
    <lineage>
        <taxon>Eukaryota</taxon>
        <taxon>Metazoa</taxon>
        <taxon>Ecdysozoa</taxon>
        <taxon>Scalidophora</taxon>
        <taxon>Priapulida</taxon>
        <taxon>Priapulimorpha</taxon>
        <taxon>Priapulimorphida</taxon>
        <taxon>Priapulidae</taxon>
        <taxon>Priapulus</taxon>
    </lineage>
</organism>
<dbReference type="SUPFAM" id="SSF49854">
    <property type="entry name" value="Spermadhesin, CUB domain"/>
    <property type="match status" value="1"/>
</dbReference>
<dbReference type="CDD" id="cd00041">
    <property type="entry name" value="CUB"/>
    <property type="match status" value="1"/>
</dbReference>
<dbReference type="RefSeq" id="XP_014667901.1">
    <property type="nucleotide sequence ID" value="XM_014812415.1"/>
</dbReference>
<evidence type="ECO:0000256" key="4">
    <source>
        <dbReference type="SAM" id="Phobius"/>
    </source>
</evidence>
<feature type="region of interest" description="Disordered" evidence="3">
    <location>
        <begin position="682"/>
        <end position="726"/>
    </location>
</feature>
<dbReference type="GeneID" id="106809351"/>
<dbReference type="PROSITE" id="PS50092">
    <property type="entry name" value="TSP1"/>
    <property type="match status" value="1"/>
</dbReference>
<dbReference type="PANTHER" id="PTHR16311">
    <property type="entry name" value="THROMBOSPONDIN TYPE I DOMAIN-CONTAINING 1"/>
    <property type="match status" value="1"/>
</dbReference>
<feature type="domain" description="CUB" evidence="5">
    <location>
        <begin position="425"/>
        <end position="537"/>
    </location>
</feature>
<dbReference type="Pfam" id="PF00431">
    <property type="entry name" value="CUB"/>
    <property type="match status" value="1"/>
</dbReference>
<feature type="region of interest" description="Disordered" evidence="3">
    <location>
        <begin position="746"/>
        <end position="881"/>
    </location>
</feature>
<evidence type="ECO:0000256" key="3">
    <source>
        <dbReference type="SAM" id="MobiDB-lite"/>
    </source>
</evidence>
<reference evidence="7" key="1">
    <citation type="submission" date="2025-08" db="UniProtKB">
        <authorList>
            <consortium name="RefSeq"/>
        </authorList>
    </citation>
    <scope>IDENTIFICATION</scope>
</reference>
<dbReference type="InterPro" id="IPR000884">
    <property type="entry name" value="TSP1_rpt"/>
</dbReference>
<dbReference type="Pfam" id="PF00090">
    <property type="entry name" value="TSP_1"/>
    <property type="match status" value="1"/>
</dbReference>
<accession>A0ABM1E6T0</accession>
<dbReference type="Gene3D" id="2.60.120.290">
    <property type="entry name" value="Spermadhesin, CUB domain"/>
    <property type="match status" value="1"/>
</dbReference>
<keyword evidence="4" id="KW-0812">Transmembrane</keyword>
<evidence type="ECO:0000313" key="6">
    <source>
        <dbReference type="Proteomes" id="UP000695022"/>
    </source>
</evidence>
<dbReference type="InterPro" id="IPR038877">
    <property type="entry name" value="THSD1"/>
</dbReference>
<dbReference type="SMART" id="SM00209">
    <property type="entry name" value="TSP1"/>
    <property type="match status" value="1"/>
</dbReference>
<dbReference type="InterPro" id="IPR036383">
    <property type="entry name" value="TSP1_rpt_sf"/>
</dbReference>
<dbReference type="InterPro" id="IPR035914">
    <property type="entry name" value="Sperma_CUB_dom_sf"/>
</dbReference>
<keyword evidence="4" id="KW-1133">Transmembrane helix</keyword>
<evidence type="ECO:0000256" key="2">
    <source>
        <dbReference type="PROSITE-ProRule" id="PRU00059"/>
    </source>
</evidence>
<dbReference type="PANTHER" id="PTHR16311:SF3">
    <property type="entry name" value="THROMBOSPONDIN TYPE-1 DOMAIN-CONTAINING PROTEIN 1"/>
    <property type="match status" value="1"/>
</dbReference>
<dbReference type="SMART" id="SM00042">
    <property type="entry name" value="CUB"/>
    <property type="match status" value="1"/>
</dbReference>
<evidence type="ECO:0000256" key="1">
    <source>
        <dbReference type="ARBA" id="ARBA00023157"/>
    </source>
</evidence>
<dbReference type="PROSITE" id="PS01180">
    <property type="entry name" value="CUB"/>
    <property type="match status" value="1"/>
</dbReference>
<dbReference type="Gene3D" id="2.20.100.10">
    <property type="entry name" value="Thrombospondin type-1 (TSP1) repeat"/>
    <property type="match status" value="1"/>
</dbReference>
<keyword evidence="1" id="KW-1015">Disulfide bond</keyword>